<dbReference type="EMBL" id="ARZA01000076">
    <property type="protein sequence ID" value="EOD01149.1"/>
    <property type="molecule type" value="Genomic_DNA"/>
</dbReference>
<dbReference type="OrthoDB" id="9815928at2"/>
<feature type="domain" description="Peptidase C-terminal archaeal/bacterial" evidence="3">
    <location>
        <begin position="318"/>
        <end position="385"/>
    </location>
</feature>
<reference evidence="4 5" key="1">
    <citation type="journal article" date="2015" name="Geomicrobiol. J.">
        <title>Caldisalinibacter kiritimatiensis gen. nov., sp. nov., a moderately thermohalophilic thiosulfate-reducing bacterium from a hypersaline microbial mat.</title>
        <authorList>
            <person name="Ben Hania W."/>
            <person name="Joseph M."/>
            <person name="Fiebig A."/>
            <person name="Bunk B."/>
            <person name="Klenk H.-P."/>
            <person name="Fardeau M.-L."/>
            <person name="Spring S."/>
        </authorList>
    </citation>
    <scope>NUCLEOTIDE SEQUENCE [LARGE SCALE GENOMIC DNA]</scope>
    <source>
        <strain evidence="4 5">L21-TH-D2</strain>
    </source>
</reference>
<evidence type="ECO:0000256" key="2">
    <source>
        <dbReference type="SAM" id="SignalP"/>
    </source>
</evidence>
<dbReference type="Gene3D" id="2.60.40.1080">
    <property type="match status" value="2"/>
</dbReference>
<dbReference type="Pfam" id="PF04151">
    <property type="entry name" value="PPC"/>
    <property type="match status" value="1"/>
</dbReference>
<dbReference type="AlphaFoldDB" id="R1CWZ7"/>
<dbReference type="InterPro" id="IPR007280">
    <property type="entry name" value="Peptidase_C_arc/bac"/>
</dbReference>
<evidence type="ECO:0000256" key="1">
    <source>
        <dbReference type="SAM" id="MobiDB-lite"/>
    </source>
</evidence>
<keyword evidence="2" id="KW-0732">Signal</keyword>
<dbReference type="Gene3D" id="3.90.1720.10">
    <property type="entry name" value="endopeptidase domain like (from Nostoc punctiforme)"/>
    <property type="match status" value="1"/>
</dbReference>
<dbReference type="Proteomes" id="UP000013378">
    <property type="component" value="Unassembled WGS sequence"/>
</dbReference>
<sequence>MMKKGTSIFLVVCIVSLLMVQPAVFAENSKGDIPFKIIANMNAEGEIEGVFKLTKNAPSTVFQIAIGEYGEKKSVFKKSIIDGKKINIPNLKPDIKYSINVTFSSSKKNISTKDTMLDSYTGNFKIVTKENKCKAILMPIIHQVPTSKSNDEISTKSYPDEDTSNDYPSEADRIYDDEDVYGYIDSSSDIDWFKVRFTEDGEANFWVDVPSNLDYDLYLYDSLSNAEDDDYVERSIEGSGSDELISSYPVQSDQYYYIKVEGYGGDYSTQESYHLRTKNYPYNNIEPDDYEPNDYFSSAERISGSGETLYANIHNEDDEDYYKFTLSGEAEVDIQLTSIPSGNDYDLKLYDDNYDKIDSSTAGGNDSDEIIQTLDEGTYYIKVYSYDGFGEDTYRLEVDINQSFSQKRQEILEKAKDMIDVQWTPTSDLKGWKHRFTFEANTTYDGIPYSQTAYQVDDSGFYEALNKSDFYNTYYRVFTGSDGTTYKTYMPKYGNDCSGFTSFVWGIPRHTTYTFNKGIISGEFSKVGNYDVNNPSRTDLLNSYDELQPGDAVVARSEHKHVFIIKEREEGTDNFICYEQTPYFCRFTNWTKTKLADYEYKPFTLNELANKSTFLTVSNIGEMKDICLLDNNIKNNKLSLYKRKYSKESNNEYYLKLYSIYDNNHKIEITEDDEVEWISSNNEVATIFKGNIRTMGEGECTITARYKGKEVSVNVSVFDSEPIEMKMPDNIILNRKGDSEFIDVNVMLPNGETVNINKAAIWETMDSNVAIGYDGRILAEGTGKTEIKVSFGNLSKKIKVTVLEDN</sequence>
<dbReference type="SUPFAM" id="SSF49373">
    <property type="entry name" value="Invasin/intimin cell-adhesion fragments"/>
    <property type="match status" value="1"/>
</dbReference>
<gene>
    <name evidence="4" type="ORF">L21TH_0780</name>
</gene>
<dbReference type="InterPro" id="IPR008964">
    <property type="entry name" value="Invasin/intimin_cell_adhesion"/>
</dbReference>
<dbReference type="RefSeq" id="WP_006309487.1">
    <property type="nucleotide sequence ID" value="NZ_ARZA01000076.1"/>
</dbReference>
<proteinExistence type="predicted"/>
<dbReference type="eggNOG" id="COG1075">
    <property type="taxonomic scope" value="Bacteria"/>
</dbReference>
<keyword evidence="5" id="KW-1185">Reference proteome</keyword>
<evidence type="ECO:0000259" key="3">
    <source>
        <dbReference type="Pfam" id="PF04151"/>
    </source>
</evidence>
<dbReference type="STRING" id="1304284.L21TH_0780"/>
<comment type="caution">
    <text evidence="4">The sequence shown here is derived from an EMBL/GenBank/DDBJ whole genome shotgun (WGS) entry which is preliminary data.</text>
</comment>
<name>R1CWZ7_9FIRM</name>
<evidence type="ECO:0000313" key="4">
    <source>
        <dbReference type="EMBL" id="EOD01149.1"/>
    </source>
</evidence>
<feature type="chain" id="PRO_5004347676" description="Peptidase C-terminal archaeal/bacterial domain-containing protein" evidence="2">
    <location>
        <begin position="26"/>
        <end position="806"/>
    </location>
</feature>
<feature type="region of interest" description="Disordered" evidence="1">
    <location>
        <begin position="148"/>
        <end position="170"/>
    </location>
</feature>
<dbReference type="SUPFAM" id="SSF89260">
    <property type="entry name" value="Collagen-binding domain"/>
    <property type="match status" value="1"/>
</dbReference>
<protein>
    <recommendedName>
        <fullName evidence="3">Peptidase C-terminal archaeal/bacterial domain-containing protein</fullName>
    </recommendedName>
</protein>
<dbReference type="eggNOG" id="COG5492">
    <property type="taxonomic scope" value="Bacteria"/>
</dbReference>
<accession>R1CWZ7</accession>
<dbReference type="PATRIC" id="fig|1304284.3.peg.771"/>
<organism evidence="4 5">
    <name type="scientific">Caldisalinibacter kiritimatiensis</name>
    <dbReference type="NCBI Taxonomy" id="1304284"/>
    <lineage>
        <taxon>Bacteria</taxon>
        <taxon>Bacillati</taxon>
        <taxon>Bacillota</taxon>
        <taxon>Tissierellia</taxon>
        <taxon>Tissierellales</taxon>
        <taxon>Thermohalobacteraceae</taxon>
        <taxon>Caldisalinibacter</taxon>
    </lineage>
</organism>
<evidence type="ECO:0000313" key="5">
    <source>
        <dbReference type="Proteomes" id="UP000013378"/>
    </source>
</evidence>
<dbReference type="Gene3D" id="2.60.120.380">
    <property type="match status" value="2"/>
</dbReference>
<feature type="signal peptide" evidence="2">
    <location>
        <begin position="1"/>
        <end position="25"/>
    </location>
</feature>